<proteinExistence type="predicted"/>
<comment type="caution">
    <text evidence="1">The sequence shown here is derived from an EMBL/GenBank/DDBJ whole genome shotgun (WGS) entry which is preliminary data.</text>
</comment>
<evidence type="ECO:0000313" key="2">
    <source>
        <dbReference type="Proteomes" id="UP000050545"/>
    </source>
</evidence>
<name>A0AB34U806_PSEA0</name>
<accession>A0AB34U806</accession>
<organism evidence="1 2">
    <name type="scientific">Pseudomonas amygdali pv. hibisci</name>
    <dbReference type="NCBI Taxonomy" id="251723"/>
    <lineage>
        <taxon>Bacteria</taxon>
        <taxon>Pseudomonadati</taxon>
        <taxon>Pseudomonadota</taxon>
        <taxon>Gammaproteobacteria</taxon>
        <taxon>Pseudomonadales</taxon>
        <taxon>Pseudomonadaceae</taxon>
        <taxon>Pseudomonas</taxon>
        <taxon>Pseudomonas amygdali</taxon>
    </lineage>
</organism>
<dbReference type="EMBL" id="LJQN01000098">
    <property type="protein sequence ID" value="KPX54007.1"/>
    <property type="molecule type" value="Genomic_DNA"/>
</dbReference>
<sequence length="37" mass="4473">MSSHHCRIENGNLWIESQRVTLPYPVDTFLLFCFYRV</sequence>
<gene>
    <name evidence="1" type="ORF">ALO67_05308</name>
</gene>
<evidence type="ECO:0000313" key="1">
    <source>
        <dbReference type="EMBL" id="KPX54007.1"/>
    </source>
</evidence>
<dbReference type="AlphaFoldDB" id="A0AB34U806"/>
<protein>
    <submittedName>
        <fullName evidence="1">Uncharacterized protein</fullName>
    </submittedName>
</protein>
<reference evidence="1 2" key="1">
    <citation type="submission" date="2015-09" db="EMBL/GenBank/DDBJ databases">
        <title>Genome announcement of multiple Pseudomonas syringae strains.</title>
        <authorList>
            <person name="Thakur S."/>
            <person name="Wang P.W."/>
            <person name="Gong Y."/>
            <person name="Weir B.S."/>
            <person name="Guttman D.S."/>
        </authorList>
    </citation>
    <scope>NUCLEOTIDE SEQUENCE [LARGE SCALE GENOMIC DNA]</scope>
    <source>
        <strain evidence="1 2">ICMP9623</strain>
    </source>
</reference>
<dbReference type="Proteomes" id="UP000050545">
    <property type="component" value="Unassembled WGS sequence"/>
</dbReference>